<feature type="transmembrane region" description="Helical" evidence="7">
    <location>
        <begin position="126"/>
        <end position="145"/>
    </location>
</feature>
<keyword evidence="2" id="KW-1003">Cell membrane</keyword>
<reference evidence="9" key="1">
    <citation type="submission" date="2020-06" db="EMBL/GenBank/DDBJ databases">
        <title>Legume-microbial interactions unlock mineral nutrients during tropical forest succession.</title>
        <authorList>
            <person name="Epihov D.Z."/>
        </authorList>
    </citation>
    <scope>NUCLEOTIDE SEQUENCE [LARGE SCALE GENOMIC DNA]</scope>
    <source>
        <strain evidence="9">Pan2503</strain>
    </source>
</reference>
<keyword evidence="3 7" id="KW-0812">Transmembrane</keyword>
<evidence type="ECO:0000259" key="8">
    <source>
        <dbReference type="Pfam" id="PF02687"/>
    </source>
</evidence>
<protein>
    <submittedName>
        <fullName evidence="9">FtsX-like permease family protein</fullName>
    </submittedName>
</protein>
<gene>
    <name evidence="9" type="ORF">HRJ53_26005</name>
</gene>
<dbReference type="GO" id="GO:0005886">
    <property type="term" value="C:plasma membrane"/>
    <property type="evidence" value="ECO:0007669"/>
    <property type="project" value="UniProtKB-SubCell"/>
</dbReference>
<proteinExistence type="inferred from homology"/>
<comment type="subcellular location">
    <subcellularLocation>
        <location evidence="1">Cell membrane</location>
        <topology evidence="1">Multi-pass membrane protein</topology>
    </subcellularLocation>
</comment>
<dbReference type="GO" id="GO:0022857">
    <property type="term" value="F:transmembrane transporter activity"/>
    <property type="evidence" value="ECO:0007669"/>
    <property type="project" value="TreeGrafter"/>
</dbReference>
<accession>A0A7V8SZH3</accession>
<dbReference type="InterPro" id="IPR050250">
    <property type="entry name" value="Macrolide_Exporter_MacB"/>
</dbReference>
<dbReference type="AlphaFoldDB" id="A0A7V8SZH3"/>
<dbReference type="PANTHER" id="PTHR30572">
    <property type="entry name" value="MEMBRANE COMPONENT OF TRANSPORTER-RELATED"/>
    <property type="match status" value="1"/>
</dbReference>
<evidence type="ECO:0000256" key="5">
    <source>
        <dbReference type="ARBA" id="ARBA00023136"/>
    </source>
</evidence>
<keyword evidence="10" id="KW-1185">Reference proteome</keyword>
<organism evidence="9 10">
    <name type="scientific">Candidatus Acidiferrum panamense</name>
    <dbReference type="NCBI Taxonomy" id="2741543"/>
    <lineage>
        <taxon>Bacteria</taxon>
        <taxon>Pseudomonadati</taxon>
        <taxon>Acidobacteriota</taxon>
        <taxon>Terriglobia</taxon>
        <taxon>Candidatus Acidiferrales</taxon>
        <taxon>Candidatus Acidiferrum</taxon>
    </lineage>
</organism>
<dbReference type="EMBL" id="JACDQQ010002507">
    <property type="protein sequence ID" value="MBA0088455.1"/>
    <property type="molecule type" value="Genomic_DNA"/>
</dbReference>
<keyword evidence="4 7" id="KW-1133">Transmembrane helix</keyword>
<feature type="non-terminal residue" evidence="9">
    <location>
        <position position="1"/>
    </location>
</feature>
<dbReference type="PANTHER" id="PTHR30572:SF4">
    <property type="entry name" value="ABC TRANSPORTER PERMEASE YTRF"/>
    <property type="match status" value="1"/>
</dbReference>
<feature type="transmembrane region" description="Helical" evidence="7">
    <location>
        <begin position="70"/>
        <end position="91"/>
    </location>
</feature>
<evidence type="ECO:0000313" key="10">
    <source>
        <dbReference type="Proteomes" id="UP000567293"/>
    </source>
</evidence>
<evidence type="ECO:0000256" key="1">
    <source>
        <dbReference type="ARBA" id="ARBA00004651"/>
    </source>
</evidence>
<sequence length="194" mass="21204">REPTPTVYWCGNGFDPDPFYLVRTRTEPMSLAETLRRKVHEIEPARSVFDVAPLEEHLGEAFGEDRLRTILLSFFAATALSLACVGLYGTLSYTVDVRQREVGLRLALGALREQIVKQFLLQGLRVTLLGCVAGWGLAVAFARILSGMLYGVSPTDVATLSSVIFLVLAVAGGASLVPAIRAARVEPMRVLREE</sequence>
<name>A0A7V8SZH3_9BACT</name>
<feature type="domain" description="ABC3 transporter permease C-terminal" evidence="8">
    <location>
        <begin position="74"/>
        <end position="187"/>
    </location>
</feature>
<evidence type="ECO:0000256" key="7">
    <source>
        <dbReference type="SAM" id="Phobius"/>
    </source>
</evidence>
<dbReference type="Pfam" id="PF02687">
    <property type="entry name" value="FtsX"/>
    <property type="match status" value="1"/>
</dbReference>
<comment type="caution">
    <text evidence="9">The sequence shown here is derived from an EMBL/GenBank/DDBJ whole genome shotgun (WGS) entry which is preliminary data.</text>
</comment>
<dbReference type="InterPro" id="IPR003838">
    <property type="entry name" value="ABC3_permease_C"/>
</dbReference>
<evidence type="ECO:0000256" key="6">
    <source>
        <dbReference type="ARBA" id="ARBA00038076"/>
    </source>
</evidence>
<evidence type="ECO:0000313" key="9">
    <source>
        <dbReference type="EMBL" id="MBA0088455.1"/>
    </source>
</evidence>
<evidence type="ECO:0000256" key="3">
    <source>
        <dbReference type="ARBA" id="ARBA00022692"/>
    </source>
</evidence>
<evidence type="ECO:0000256" key="4">
    <source>
        <dbReference type="ARBA" id="ARBA00022989"/>
    </source>
</evidence>
<keyword evidence="5 7" id="KW-0472">Membrane</keyword>
<evidence type="ECO:0000256" key="2">
    <source>
        <dbReference type="ARBA" id="ARBA00022475"/>
    </source>
</evidence>
<feature type="transmembrane region" description="Helical" evidence="7">
    <location>
        <begin position="157"/>
        <end position="180"/>
    </location>
</feature>
<dbReference type="Proteomes" id="UP000567293">
    <property type="component" value="Unassembled WGS sequence"/>
</dbReference>
<comment type="similarity">
    <text evidence="6">Belongs to the ABC-4 integral membrane protein family.</text>
</comment>